<dbReference type="AlphaFoldDB" id="H8IW63"/>
<dbReference type="Pfam" id="PF20247">
    <property type="entry name" value="DUF6602"/>
    <property type="match status" value="1"/>
</dbReference>
<proteinExistence type="predicted"/>
<dbReference type="KEGG" id="mia:OCU_47280"/>
<feature type="domain" description="DUF6602" evidence="1">
    <location>
        <begin position="31"/>
        <end position="129"/>
    </location>
</feature>
<organism evidence="2 3">
    <name type="scientific">Mycobacterium intracellulare (strain ATCC 13950 / DSM 43223 / JCM 6384 / NCTC 13025 / 3600)</name>
    <dbReference type="NCBI Taxonomy" id="487521"/>
    <lineage>
        <taxon>Bacteria</taxon>
        <taxon>Bacillati</taxon>
        <taxon>Actinomycetota</taxon>
        <taxon>Actinomycetes</taxon>
        <taxon>Mycobacteriales</taxon>
        <taxon>Mycobacteriaceae</taxon>
        <taxon>Mycobacterium</taxon>
        <taxon>Mycobacterium avium complex (MAC)</taxon>
    </lineage>
</organism>
<gene>
    <name evidence="2" type="ordered locus">OCU_47280</name>
</gene>
<dbReference type="InterPro" id="IPR046537">
    <property type="entry name" value="DUF6602"/>
</dbReference>
<dbReference type="HOGENOM" id="CLU_074058_0_0_11"/>
<reference evidence="2 3" key="1">
    <citation type="journal article" date="2012" name="J. Bacteriol.">
        <title>Complete genome sequence of Mycobacterium intracellulare strain ATCC 13950T.</title>
        <authorList>
            <person name="Kim B.J."/>
            <person name="Choi B.S."/>
            <person name="Lim J.S."/>
            <person name="Choi I.Y."/>
            <person name="Lee J.H."/>
            <person name="Chun J."/>
            <person name="Kook Y.H."/>
            <person name="Kim B.J."/>
        </authorList>
    </citation>
    <scope>NUCLEOTIDE SEQUENCE [LARGE SCALE GENOMIC DNA]</scope>
    <source>
        <strain evidence="3">ATCC 13950 / DSM 43223 / JCM 6384 / NCTC 13025 / 3600</strain>
    </source>
</reference>
<dbReference type="RefSeq" id="WP_014381335.1">
    <property type="nucleotide sequence ID" value="NC_016946.1"/>
</dbReference>
<dbReference type="Proteomes" id="UP000008004">
    <property type="component" value="Chromosome"/>
</dbReference>
<dbReference type="GeneID" id="77299805"/>
<dbReference type="EMBL" id="CP003322">
    <property type="protein sequence ID" value="AFC45947.1"/>
    <property type="molecule type" value="Genomic_DNA"/>
</dbReference>
<dbReference type="PATRIC" id="fig|487521.10.peg.4735"/>
<evidence type="ECO:0000313" key="2">
    <source>
        <dbReference type="EMBL" id="AFC45947.1"/>
    </source>
</evidence>
<accession>H8IW63</accession>
<dbReference type="eggNOG" id="ENOG5031NPZ">
    <property type="taxonomic scope" value="Bacteria"/>
</dbReference>
<sequence length="306" mass="34318">MEHAHHAWLSALAEDINAEYWQVRRKLEGPENIQQRGHHYEALFRRLLLRWIPPQYEIGTRKYLLLERDIDGETYSNETDLVIFHPSYPRELRERSEVLVAGVVAAFSVKSSLDAQVLQDAIAEARLVRDGFAERQGLIVGELVSPLIYGVLTHTHDLSASTTRAAVTNALLAGANGEEVPRRQLDIVCVADLDCWYRTAECLQHEIGSPDPSDYDTYTDFWHSAYHPPEIDPQPVANPNPVATLVTQLWAKLATRDQQLAYLARGLEVTGTGSFGGLGHPRPLTKIVSAAVHKELFAHGSRYRIA</sequence>
<name>H8IW63_MYCIA</name>
<protein>
    <recommendedName>
        <fullName evidence="1">DUF6602 domain-containing protein</fullName>
    </recommendedName>
</protein>
<evidence type="ECO:0000313" key="3">
    <source>
        <dbReference type="Proteomes" id="UP000008004"/>
    </source>
</evidence>
<evidence type="ECO:0000259" key="1">
    <source>
        <dbReference type="Pfam" id="PF20247"/>
    </source>
</evidence>